<dbReference type="GO" id="GO:0008236">
    <property type="term" value="F:serine-type peptidase activity"/>
    <property type="evidence" value="ECO:0007669"/>
    <property type="project" value="InterPro"/>
</dbReference>
<dbReference type="RefSeq" id="WP_066134755.1">
    <property type="nucleotide sequence ID" value="NZ_CP014525.1"/>
</dbReference>
<dbReference type="STRING" id="1549855.AY555_06065"/>
<dbReference type="KEGG" id="hjo:AY555_06065"/>
<accession>A0A143DE14</accession>
<dbReference type="OrthoDB" id="9758793at2"/>
<name>A0A143DE14_9PROT</name>
<dbReference type="GeneID" id="53316719"/>
<dbReference type="Proteomes" id="UP000076066">
    <property type="component" value="Chromosome"/>
</dbReference>
<dbReference type="InterPro" id="IPR005151">
    <property type="entry name" value="Tail-specific_protease"/>
</dbReference>
<dbReference type="PANTHER" id="PTHR11261">
    <property type="entry name" value="INTERPHOTORECEPTOR RETINOID-BINDING PROTEIN"/>
    <property type="match status" value="1"/>
</dbReference>
<evidence type="ECO:0000313" key="2">
    <source>
        <dbReference type="EMBL" id="AMW34819.1"/>
    </source>
</evidence>
<dbReference type="SUPFAM" id="SSF52096">
    <property type="entry name" value="ClpP/crotonase"/>
    <property type="match status" value="1"/>
</dbReference>
<dbReference type="Gene3D" id="3.90.226.10">
    <property type="entry name" value="2-enoyl-CoA Hydratase, Chain A, domain 1"/>
    <property type="match status" value="1"/>
</dbReference>
<dbReference type="AlphaFoldDB" id="A0A143DE14"/>
<evidence type="ECO:0000259" key="1">
    <source>
        <dbReference type="SMART" id="SM00245"/>
    </source>
</evidence>
<protein>
    <recommendedName>
        <fullName evidence="1">Tail specific protease domain-containing protein</fullName>
    </recommendedName>
</protein>
<proteinExistence type="predicted"/>
<dbReference type="InterPro" id="IPR029045">
    <property type="entry name" value="ClpP/crotonase-like_dom_sf"/>
</dbReference>
<feature type="domain" description="Tail specific protease" evidence="1">
    <location>
        <begin position="239"/>
        <end position="445"/>
    </location>
</feature>
<sequence>MPRIITVLCGLAVLLLVPVWTEQQVHAAAPVSLDGIWKASNRPDVLWVEAPYYTVYQMTGPTTLIRKRGMVDDLRRDASVISRQGADELMITKGGDLVPVRYQLADDDTVRRIKDRSVMEPARGTTLTPDLNTMVFLMLLANANRSEESPNLKEQAAAILENLPTASIHGSELFTRLCTALVESGDDLGTMVRPDGVLCEAAPSSAGTMLSLWKQAGGASGDTSDATSLEALRGAFIAHVNRTMLGGKAVFSARGRIVRGKLDDGSAWLGVLDLEGLSEESGAVRNTQVLINALSEALDDLKTAPRLVLDLRFSTGGGLATGLELASRFTDATRVAFLVAPASAQAGLTDAEEIYVTPSLRSSWSAPVAVLISDLTAGAAEAAVLAMHDVPGITLVGDNTRGELAESHDWVLPNNWRGTLSATRFLASDGTAYQRTGIPPAVRTSPGSADTFLDDLVADINLAITQLPALPR</sequence>
<dbReference type="SMART" id="SM00245">
    <property type="entry name" value="TSPc"/>
    <property type="match status" value="1"/>
</dbReference>
<dbReference type="Pfam" id="PF03572">
    <property type="entry name" value="Peptidase_S41"/>
    <property type="match status" value="1"/>
</dbReference>
<dbReference type="PANTHER" id="PTHR11261:SF3">
    <property type="entry name" value="RETINOL-BINDING PROTEIN 3"/>
    <property type="match status" value="1"/>
</dbReference>
<evidence type="ECO:0000313" key="3">
    <source>
        <dbReference type="Proteomes" id="UP000076066"/>
    </source>
</evidence>
<reference evidence="2 3" key="1">
    <citation type="submission" date="2016-02" db="EMBL/GenBank/DDBJ databases">
        <title>Complete Genome of H5569, the type strain of the newly described species Haematospirillium jordaniae.</title>
        <authorList>
            <person name="Nicholson A.C."/>
            <person name="Humrighouse B.W."/>
            <person name="Loparov V."/>
            <person name="McQuiston J.R."/>
        </authorList>
    </citation>
    <scope>NUCLEOTIDE SEQUENCE [LARGE SCALE GENOMIC DNA]</scope>
    <source>
        <strain evidence="2 3">H5569</strain>
    </source>
</reference>
<dbReference type="GO" id="GO:0006508">
    <property type="term" value="P:proteolysis"/>
    <property type="evidence" value="ECO:0007669"/>
    <property type="project" value="InterPro"/>
</dbReference>
<keyword evidence="3" id="KW-1185">Reference proteome</keyword>
<dbReference type="EMBL" id="CP014525">
    <property type="protein sequence ID" value="AMW34819.1"/>
    <property type="molecule type" value="Genomic_DNA"/>
</dbReference>
<organism evidence="2 3">
    <name type="scientific">Haematospirillum jordaniae</name>
    <dbReference type="NCBI Taxonomy" id="1549855"/>
    <lineage>
        <taxon>Bacteria</taxon>
        <taxon>Pseudomonadati</taxon>
        <taxon>Pseudomonadota</taxon>
        <taxon>Alphaproteobacteria</taxon>
        <taxon>Rhodospirillales</taxon>
        <taxon>Novispirillaceae</taxon>
        <taxon>Haematospirillum</taxon>
    </lineage>
</organism>
<gene>
    <name evidence="2" type="ORF">AY555_06065</name>
</gene>